<keyword evidence="2" id="KW-1185">Reference proteome</keyword>
<evidence type="ECO:0008006" key="3">
    <source>
        <dbReference type="Google" id="ProtNLM"/>
    </source>
</evidence>
<dbReference type="AlphaFoldDB" id="A0A8T0XV03"/>
<dbReference type="Gene3D" id="1.25.40.10">
    <property type="entry name" value="Tetratricopeptide repeat domain"/>
    <property type="match status" value="1"/>
</dbReference>
<dbReference type="Proteomes" id="UP000823388">
    <property type="component" value="Chromosome 1K"/>
</dbReference>
<gene>
    <name evidence="1" type="ORF">PVAP13_1KG492600</name>
</gene>
<dbReference type="GO" id="GO:0009451">
    <property type="term" value="P:RNA modification"/>
    <property type="evidence" value="ECO:0007669"/>
    <property type="project" value="InterPro"/>
</dbReference>
<accession>A0A8T0XV03</accession>
<sequence>MLTNSHCLLWSMDTKLLDSCVSRYAFLTSFLGMLKPGQQTHGCALKGEAVDDLIPASVLIDFYSKCSLWADACQAFSEVRHYDTIVLNSMITVYSNCGQTES</sequence>
<proteinExistence type="predicted"/>
<comment type="caution">
    <text evidence="1">The sequence shown here is derived from an EMBL/GenBank/DDBJ whole genome shotgun (WGS) entry which is preliminary data.</text>
</comment>
<dbReference type="InterPro" id="IPR046960">
    <property type="entry name" value="PPR_At4g14850-like_plant"/>
</dbReference>
<dbReference type="EMBL" id="CM029037">
    <property type="protein sequence ID" value="KAG2662066.1"/>
    <property type="molecule type" value="Genomic_DNA"/>
</dbReference>
<dbReference type="InterPro" id="IPR011990">
    <property type="entry name" value="TPR-like_helical_dom_sf"/>
</dbReference>
<evidence type="ECO:0000313" key="1">
    <source>
        <dbReference type="EMBL" id="KAG2662066.1"/>
    </source>
</evidence>
<evidence type="ECO:0000313" key="2">
    <source>
        <dbReference type="Proteomes" id="UP000823388"/>
    </source>
</evidence>
<protein>
    <recommendedName>
        <fullName evidence="3">Pentatricopeptide repeat-containing protein</fullName>
    </recommendedName>
</protein>
<dbReference type="PANTHER" id="PTHR47926:SF347">
    <property type="entry name" value="PENTATRICOPEPTIDE REPEAT-CONTAINING PROTEIN"/>
    <property type="match status" value="1"/>
</dbReference>
<reference evidence="1" key="1">
    <citation type="submission" date="2020-05" db="EMBL/GenBank/DDBJ databases">
        <title>WGS assembly of Panicum virgatum.</title>
        <authorList>
            <person name="Lovell J.T."/>
            <person name="Jenkins J."/>
            <person name="Shu S."/>
            <person name="Juenger T.E."/>
            <person name="Schmutz J."/>
        </authorList>
    </citation>
    <scope>NUCLEOTIDE SEQUENCE</scope>
    <source>
        <strain evidence="1">AP13</strain>
    </source>
</reference>
<dbReference type="GO" id="GO:0003723">
    <property type="term" value="F:RNA binding"/>
    <property type="evidence" value="ECO:0007669"/>
    <property type="project" value="InterPro"/>
</dbReference>
<name>A0A8T0XV03_PANVG</name>
<organism evidence="1 2">
    <name type="scientific">Panicum virgatum</name>
    <name type="common">Blackwell switchgrass</name>
    <dbReference type="NCBI Taxonomy" id="38727"/>
    <lineage>
        <taxon>Eukaryota</taxon>
        <taxon>Viridiplantae</taxon>
        <taxon>Streptophyta</taxon>
        <taxon>Embryophyta</taxon>
        <taxon>Tracheophyta</taxon>
        <taxon>Spermatophyta</taxon>
        <taxon>Magnoliopsida</taxon>
        <taxon>Liliopsida</taxon>
        <taxon>Poales</taxon>
        <taxon>Poaceae</taxon>
        <taxon>PACMAD clade</taxon>
        <taxon>Panicoideae</taxon>
        <taxon>Panicodae</taxon>
        <taxon>Paniceae</taxon>
        <taxon>Panicinae</taxon>
        <taxon>Panicum</taxon>
        <taxon>Panicum sect. Hiantes</taxon>
    </lineage>
</organism>
<dbReference type="PANTHER" id="PTHR47926">
    <property type="entry name" value="PENTATRICOPEPTIDE REPEAT-CONTAINING PROTEIN"/>
    <property type="match status" value="1"/>
</dbReference>